<proteinExistence type="predicted"/>
<feature type="domain" description="DJ-1/PfpI" evidence="2">
    <location>
        <begin position="61"/>
        <end position="225"/>
    </location>
</feature>
<accession>A0A916K6B6</accession>
<evidence type="ECO:0000259" key="2">
    <source>
        <dbReference type="Pfam" id="PF01965"/>
    </source>
</evidence>
<dbReference type="EMBL" id="CAJVAS010000019">
    <property type="protein sequence ID" value="CAG7638424.1"/>
    <property type="molecule type" value="Genomic_DNA"/>
</dbReference>
<dbReference type="Pfam" id="PF01965">
    <property type="entry name" value="DJ-1_PfpI"/>
    <property type="match status" value="1"/>
</dbReference>
<dbReference type="InterPro" id="IPR052158">
    <property type="entry name" value="INH-QAR"/>
</dbReference>
<evidence type="ECO:0000256" key="1">
    <source>
        <dbReference type="SAM" id="Phobius"/>
    </source>
</evidence>
<keyword evidence="1" id="KW-1133">Transmembrane helix</keyword>
<keyword evidence="1" id="KW-0472">Membrane</keyword>
<feature type="transmembrane region" description="Helical" evidence="1">
    <location>
        <begin position="5"/>
        <end position="26"/>
    </location>
</feature>
<reference evidence="3" key="1">
    <citation type="submission" date="2021-06" db="EMBL/GenBank/DDBJ databases">
        <authorList>
            <person name="Criscuolo A."/>
        </authorList>
    </citation>
    <scope>NUCLEOTIDE SEQUENCE</scope>
    <source>
        <strain evidence="3">CIP111600</strain>
    </source>
</reference>
<protein>
    <recommendedName>
        <fullName evidence="2">DJ-1/PfpI domain-containing protein</fullName>
    </recommendedName>
</protein>
<gene>
    <name evidence="3" type="ORF">PAESOLCIP111_03939</name>
</gene>
<evidence type="ECO:0000313" key="4">
    <source>
        <dbReference type="Proteomes" id="UP000693672"/>
    </source>
</evidence>
<comment type="caution">
    <text evidence="3">The sequence shown here is derived from an EMBL/GenBank/DDBJ whole genome shotgun (WGS) entry which is preliminary data.</text>
</comment>
<name>A0A916K6B6_9BACL</name>
<dbReference type="PANTHER" id="PTHR43130">
    <property type="entry name" value="ARAC-FAMILY TRANSCRIPTIONAL REGULATOR"/>
    <property type="match status" value="1"/>
</dbReference>
<sequence>MKKWLLRVVVYVSCFVVVVGGVGFYGSSQSQKAFWMSVREQAVPSLEYVEKPKHDPAKPTVAVVLGSENTEGLDFTIPYQLFSMTGAFNVYAVAADNEVKTLTGGLDVVPHYSFRQLDALLGKSADIIAIPYLNVTDPAGSEPVRQWILQHQDATLLSICAGSDMLASTGLLNGKLSATHWQTMSVLTRKYPEVKWQIDRRYVTNDDKIISSAGITSGIDATLYVISRKLGEPAAAKVAKEMNYPTYHFMQNPNVKPFYMDYRFATYVLNNAFQWNKTKAGVLLYDGVEEMALASVFDIYYDTGTTTVQAISGTDRPVTTKHGLTLIARHTLSAMPKVDKMIVPGTEARTRAAAEIRSWESVGNRSKLQFVHADARDRFLFEVQLEDLAQQEDLLTAQHALKRLEYRGEDIHLAGKPFPAETYANLLLTVIASMLAAYFIDRRWIARA</sequence>
<feature type="transmembrane region" description="Helical" evidence="1">
    <location>
        <begin position="422"/>
        <end position="440"/>
    </location>
</feature>
<organism evidence="3 4">
    <name type="scientific">Paenibacillus solanacearum</name>
    <dbReference type="NCBI Taxonomy" id="2048548"/>
    <lineage>
        <taxon>Bacteria</taxon>
        <taxon>Bacillati</taxon>
        <taxon>Bacillota</taxon>
        <taxon>Bacilli</taxon>
        <taxon>Bacillales</taxon>
        <taxon>Paenibacillaceae</taxon>
        <taxon>Paenibacillus</taxon>
    </lineage>
</organism>
<dbReference type="PANTHER" id="PTHR43130:SF3">
    <property type="entry name" value="HTH-TYPE TRANSCRIPTIONAL REGULATOR RV1931C"/>
    <property type="match status" value="1"/>
</dbReference>
<dbReference type="RefSeq" id="WP_218093676.1">
    <property type="nucleotide sequence ID" value="NZ_CAJVAS010000019.1"/>
</dbReference>
<dbReference type="AlphaFoldDB" id="A0A916K6B6"/>
<keyword evidence="4" id="KW-1185">Reference proteome</keyword>
<dbReference type="InterPro" id="IPR002818">
    <property type="entry name" value="DJ-1/PfpI"/>
</dbReference>
<keyword evidence="1" id="KW-0812">Transmembrane</keyword>
<dbReference type="Proteomes" id="UP000693672">
    <property type="component" value="Unassembled WGS sequence"/>
</dbReference>
<evidence type="ECO:0000313" key="3">
    <source>
        <dbReference type="EMBL" id="CAG7638424.1"/>
    </source>
</evidence>